<dbReference type="PANTHER" id="PTHR21310:SF37">
    <property type="entry name" value="AMINOGLYCOSIDE PHOSPHOTRANSFERASE DOMAIN-CONTAINING PROTEIN"/>
    <property type="match status" value="1"/>
</dbReference>
<comment type="caution">
    <text evidence="1">The sequence shown here is derived from an EMBL/GenBank/DDBJ whole genome shotgun (WGS) entry which is preliminary data.</text>
</comment>
<protein>
    <recommendedName>
        <fullName evidence="3">Phosphotransferase</fullName>
    </recommendedName>
</protein>
<proteinExistence type="predicted"/>
<evidence type="ECO:0000313" key="2">
    <source>
        <dbReference type="Proteomes" id="UP001285354"/>
    </source>
</evidence>
<dbReference type="EMBL" id="JAUBYV010000008">
    <property type="protein sequence ID" value="KAK2624981.1"/>
    <property type="molecule type" value="Genomic_DNA"/>
</dbReference>
<organism evidence="1 2">
    <name type="scientific">Diplocarpon rosae</name>
    <dbReference type="NCBI Taxonomy" id="946125"/>
    <lineage>
        <taxon>Eukaryota</taxon>
        <taxon>Fungi</taxon>
        <taxon>Dikarya</taxon>
        <taxon>Ascomycota</taxon>
        <taxon>Pezizomycotina</taxon>
        <taxon>Leotiomycetes</taxon>
        <taxon>Helotiales</taxon>
        <taxon>Drepanopezizaceae</taxon>
        <taxon>Diplocarpon</taxon>
    </lineage>
</organism>
<accession>A0AAD9SWE3</accession>
<dbReference type="AlphaFoldDB" id="A0AAD9SWE3"/>
<sequence>MGDTGESFDNLVWDMNDEEWEQVQPELRRRSTIHLVEALASEKFGCPTKWISPMNIGGFNIVYRIQVPSCSSDVMVRRPIPCHAQFPEEKTLSEVASAGYIEKQTRIPIAPVLSHGKSPELGYYLIIKYVKHQRSMSTALNATNDDTDKPFVLDPSISEDFLEDLYGKVANCLLELSGHTFPRIGSLVESGEGSFSVAARPITRNMNDMLQLAGIPRSILPPRDKTYETANEYYTALANMHLAQLVFQHNDLVTSADDCRNKYVARQVFRRLAMEGKLTTFGFKEDNWSAQAKILSTTPSPAPANTGSFRLYCDDLRAGNILLDDSDNIAAVIDWEFTYAAPSQFSLDPPWWLVLDAPDMWDAGIADWAKFYEPRMKIWLSAMRKAESRAPARPDTRSVDVPLSTYMRESWETGRFWLSYAARNSWAFDALFWAFLDERFFGVRQDGLPRNELWKTRWHLLGEAEKIAMETFVERKMEETKERKLVEWSSEAAGRRLAEVLLTK</sequence>
<keyword evidence="2" id="KW-1185">Reference proteome</keyword>
<evidence type="ECO:0008006" key="3">
    <source>
        <dbReference type="Google" id="ProtNLM"/>
    </source>
</evidence>
<evidence type="ECO:0000313" key="1">
    <source>
        <dbReference type="EMBL" id="KAK2624981.1"/>
    </source>
</evidence>
<name>A0AAD9SWE3_9HELO</name>
<dbReference type="Proteomes" id="UP001285354">
    <property type="component" value="Unassembled WGS sequence"/>
</dbReference>
<reference evidence="1" key="1">
    <citation type="submission" date="2023-06" db="EMBL/GenBank/DDBJ databases">
        <title>Draft genome of Marssonina rosae.</title>
        <authorList>
            <person name="Cheng Q."/>
        </authorList>
    </citation>
    <scope>NUCLEOTIDE SEQUENCE</scope>
    <source>
        <strain evidence="1">R4</strain>
    </source>
</reference>
<dbReference type="InterPro" id="IPR011009">
    <property type="entry name" value="Kinase-like_dom_sf"/>
</dbReference>
<dbReference type="PANTHER" id="PTHR21310">
    <property type="entry name" value="AMINOGLYCOSIDE PHOSPHOTRANSFERASE-RELATED-RELATED"/>
    <property type="match status" value="1"/>
</dbReference>
<gene>
    <name evidence="1" type="ORF">QTJ16_005350</name>
</gene>
<dbReference type="SUPFAM" id="SSF56112">
    <property type="entry name" value="Protein kinase-like (PK-like)"/>
    <property type="match status" value="1"/>
</dbReference>
<dbReference type="InterPro" id="IPR051678">
    <property type="entry name" value="AGP_Transferase"/>
</dbReference>